<feature type="compositionally biased region" description="Basic and acidic residues" evidence="1">
    <location>
        <begin position="101"/>
        <end position="112"/>
    </location>
</feature>
<evidence type="ECO:0000313" key="2">
    <source>
        <dbReference type="EMBL" id="CDJ32725.1"/>
    </source>
</evidence>
<sequence length="247" mass="27546">MSGICSCSRQSSPLKTIKKHLLFRHREMMTAMMTVMMMKNEATKKRVKGIRKRERKVADMEAMESTENTAATNIQVKENQRKRKRRKLRKEKHEEEEEEEKKEKREEPHKPENLLTSPQEQSKFIMSSMNNATQESYGAMEKLVKVMDYLHGVVSLLNQIIQLAPPSPTFSETVILESPGKKISLKALLDEAANVRSSVDALFTMLMSAKHSIIGAINRAIPARPPAAAPAAAAAAAAAATTPPPPK</sequence>
<dbReference type="Proteomes" id="UP000030744">
    <property type="component" value="Unassembled WGS sequence"/>
</dbReference>
<feature type="compositionally biased region" description="Basic residues" evidence="1">
    <location>
        <begin position="80"/>
        <end position="90"/>
    </location>
</feature>
<reference evidence="2" key="2">
    <citation type="submission" date="2013-10" db="EMBL/GenBank/DDBJ databases">
        <authorList>
            <person name="Aslett M."/>
        </authorList>
    </citation>
    <scope>NUCLEOTIDE SEQUENCE [LARGE SCALE GENOMIC DNA]</scope>
    <source>
        <strain evidence="2">Houghton</strain>
    </source>
</reference>
<protein>
    <submittedName>
        <fullName evidence="2">Uncharacterized protein</fullName>
    </submittedName>
</protein>
<proteinExistence type="predicted"/>
<dbReference type="RefSeq" id="XP_013355289.1">
    <property type="nucleotide sequence ID" value="XM_013499835.1"/>
</dbReference>
<dbReference type="EMBL" id="HG684452">
    <property type="protein sequence ID" value="CDJ32725.1"/>
    <property type="molecule type" value="Genomic_DNA"/>
</dbReference>
<feature type="compositionally biased region" description="Basic residues" evidence="1">
    <location>
        <begin position="45"/>
        <end position="55"/>
    </location>
</feature>
<feature type="compositionally biased region" description="Polar residues" evidence="1">
    <location>
        <begin position="65"/>
        <end position="77"/>
    </location>
</feature>
<name>U6K4R3_9EIME</name>
<dbReference type="OrthoDB" id="346920at2759"/>
<evidence type="ECO:0000256" key="1">
    <source>
        <dbReference type="SAM" id="MobiDB-lite"/>
    </source>
</evidence>
<reference evidence="2" key="1">
    <citation type="submission" date="2013-10" db="EMBL/GenBank/DDBJ databases">
        <title>Genomic analysis of the causative agents of coccidiosis in chickens.</title>
        <authorList>
            <person name="Reid A.J."/>
            <person name="Blake D."/>
            <person name="Billington K."/>
            <person name="Browne H."/>
            <person name="Dunn M."/>
            <person name="Hung S."/>
            <person name="Kawahara F."/>
            <person name="Miranda-Saavedra D."/>
            <person name="Mourier T."/>
            <person name="Nagra H."/>
            <person name="Otto T.D."/>
            <person name="Rawlings N."/>
            <person name="Sanchez A."/>
            <person name="Sanders M."/>
            <person name="Subramaniam C."/>
            <person name="Tay Y."/>
            <person name="Dear P."/>
            <person name="Doerig C."/>
            <person name="Gruber A."/>
            <person name="Parkinson J."/>
            <person name="Shirley M."/>
            <person name="Wan K.L."/>
            <person name="Berriman M."/>
            <person name="Tomley F."/>
            <person name="Pain A."/>
        </authorList>
    </citation>
    <scope>NUCLEOTIDE SEQUENCE [LARGE SCALE GENOMIC DNA]</scope>
    <source>
        <strain evidence="2">Houghton</strain>
    </source>
</reference>
<organism evidence="2 3">
    <name type="scientific">Eimeria mitis</name>
    <dbReference type="NCBI Taxonomy" id="44415"/>
    <lineage>
        <taxon>Eukaryota</taxon>
        <taxon>Sar</taxon>
        <taxon>Alveolata</taxon>
        <taxon>Apicomplexa</taxon>
        <taxon>Conoidasida</taxon>
        <taxon>Coccidia</taxon>
        <taxon>Eucoccidiorida</taxon>
        <taxon>Eimeriorina</taxon>
        <taxon>Eimeriidae</taxon>
        <taxon>Eimeria</taxon>
    </lineage>
</organism>
<gene>
    <name evidence="2" type="ORF">EMH_0077220</name>
</gene>
<keyword evidence="3" id="KW-1185">Reference proteome</keyword>
<evidence type="ECO:0000313" key="3">
    <source>
        <dbReference type="Proteomes" id="UP000030744"/>
    </source>
</evidence>
<feature type="region of interest" description="Disordered" evidence="1">
    <location>
        <begin position="44"/>
        <end position="121"/>
    </location>
</feature>
<dbReference type="VEuPathDB" id="ToxoDB:EMH_0077220"/>
<dbReference type="AlphaFoldDB" id="U6K4R3"/>
<dbReference type="GeneID" id="25382174"/>
<accession>U6K4R3</accession>